<sequence>MKIALSLLAALLASPWAHQAIAANGGRCLSPQSVSLSWNGEHVSKWIVTENEIKQVELPNGYSLGIKIGATSEDHTVEISLYDMNTSEATQLTRTYGGTNSQQGYGARGGADRVEELGTPGILLELTKPDCD</sequence>
<dbReference type="EMBL" id="JACHTE010000011">
    <property type="protein sequence ID" value="MBB1089613.1"/>
    <property type="molecule type" value="Genomic_DNA"/>
</dbReference>
<keyword evidence="1" id="KW-0732">Signal</keyword>
<feature type="signal peptide" evidence="1">
    <location>
        <begin position="1"/>
        <end position="22"/>
    </location>
</feature>
<dbReference type="Proteomes" id="UP000552587">
    <property type="component" value="Unassembled WGS sequence"/>
</dbReference>
<evidence type="ECO:0000313" key="2">
    <source>
        <dbReference type="EMBL" id="MBB1089613.1"/>
    </source>
</evidence>
<comment type="caution">
    <text evidence="2">The sequence shown here is derived from an EMBL/GenBank/DDBJ whole genome shotgun (WGS) entry which is preliminary data.</text>
</comment>
<keyword evidence="3" id="KW-1185">Reference proteome</keyword>
<proteinExistence type="predicted"/>
<organism evidence="2 3">
    <name type="scientific">Marilutibacter penaei</name>
    <dbReference type="NCBI Taxonomy" id="2759900"/>
    <lineage>
        <taxon>Bacteria</taxon>
        <taxon>Pseudomonadati</taxon>
        <taxon>Pseudomonadota</taxon>
        <taxon>Gammaproteobacteria</taxon>
        <taxon>Lysobacterales</taxon>
        <taxon>Lysobacteraceae</taxon>
        <taxon>Marilutibacter</taxon>
    </lineage>
</organism>
<evidence type="ECO:0000256" key="1">
    <source>
        <dbReference type="SAM" id="SignalP"/>
    </source>
</evidence>
<gene>
    <name evidence="2" type="ORF">H4F99_14100</name>
</gene>
<name>A0A7W3YFK7_9GAMM</name>
<reference evidence="2 3" key="1">
    <citation type="submission" date="2020-07" db="EMBL/GenBank/DDBJ databases">
        <authorList>
            <person name="Xu S."/>
            <person name="Li A."/>
        </authorList>
    </citation>
    <scope>NUCLEOTIDE SEQUENCE [LARGE SCALE GENOMIC DNA]</scope>
    <source>
        <strain evidence="2 3">SG-8</strain>
    </source>
</reference>
<feature type="chain" id="PRO_5030651466" evidence="1">
    <location>
        <begin position="23"/>
        <end position="132"/>
    </location>
</feature>
<accession>A0A7W3YFK7</accession>
<protein>
    <submittedName>
        <fullName evidence="2">Uncharacterized protein</fullName>
    </submittedName>
</protein>
<dbReference type="RefSeq" id="WP_182670591.1">
    <property type="nucleotide sequence ID" value="NZ_JACHTE010000011.1"/>
</dbReference>
<evidence type="ECO:0000313" key="3">
    <source>
        <dbReference type="Proteomes" id="UP000552587"/>
    </source>
</evidence>
<dbReference type="AlphaFoldDB" id="A0A7W3YFK7"/>